<keyword evidence="2" id="KW-1185">Reference proteome</keyword>
<dbReference type="AlphaFoldDB" id="A0A164QJC4"/>
<reference evidence="1 2" key="1">
    <citation type="submission" date="2016-03" db="EMBL/GenBank/DDBJ databases">
        <title>EvidentialGene: Evidence-directed Construction of Genes on Genomes.</title>
        <authorList>
            <person name="Gilbert D.G."/>
            <person name="Choi J.-H."/>
            <person name="Mockaitis K."/>
            <person name="Colbourne J."/>
            <person name="Pfrender M."/>
        </authorList>
    </citation>
    <scope>NUCLEOTIDE SEQUENCE [LARGE SCALE GENOMIC DNA]</scope>
    <source>
        <strain evidence="1 2">Xinb3</strain>
        <tissue evidence="1">Complete organism</tissue>
    </source>
</reference>
<dbReference type="Proteomes" id="UP000076858">
    <property type="component" value="Unassembled WGS sequence"/>
</dbReference>
<protein>
    <submittedName>
        <fullName evidence="1">Uncharacterized protein</fullName>
    </submittedName>
</protein>
<dbReference type="EMBL" id="LRGB01002384">
    <property type="protein sequence ID" value="KZS07807.1"/>
    <property type="molecule type" value="Genomic_DNA"/>
</dbReference>
<name>A0A164QJC4_9CRUS</name>
<accession>A0A164QJC4</accession>
<gene>
    <name evidence="1" type="ORF">APZ42_028185</name>
</gene>
<evidence type="ECO:0000313" key="1">
    <source>
        <dbReference type="EMBL" id="KZS07807.1"/>
    </source>
</evidence>
<proteinExistence type="predicted"/>
<evidence type="ECO:0000313" key="2">
    <source>
        <dbReference type="Proteomes" id="UP000076858"/>
    </source>
</evidence>
<comment type="caution">
    <text evidence="1">The sequence shown here is derived from an EMBL/GenBank/DDBJ whole genome shotgun (WGS) entry which is preliminary data.</text>
</comment>
<organism evidence="1 2">
    <name type="scientific">Daphnia magna</name>
    <dbReference type="NCBI Taxonomy" id="35525"/>
    <lineage>
        <taxon>Eukaryota</taxon>
        <taxon>Metazoa</taxon>
        <taxon>Ecdysozoa</taxon>
        <taxon>Arthropoda</taxon>
        <taxon>Crustacea</taxon>
        <taxon>Branchiopoda</taxon>
        <taxon>Diplostraca</taxon>
        <taxon>Cladocera</taxon>
        <taxon>Anomopoda</taxon>
        <taxon>Daphniidae</taxon>
        <taxon>Daphnia</taxon>
    </lineage>
</organism>
<sequence>MCATNCSATRIKKKDALTFLGYFVDRSSAPEKSSSCVCVEWRYANRVIHATTEK</sequence>